<accession>A0A915JN86</accession>
<feature type="region of interest" description="Disordered" evidence="2">
    <location>
        <begin position="355"/>
        <end position="374"/>
    </location>
</feature>
<evidence type="ECO:0000256" key="2">
    <source>
        <dbReference type="SAM" id="MobiDB-lite"/>
    </source>
</evidence>
<keyword evidence="3" id="KW-1185">Reference proteome</keyword>
<organism evidence="3 4">
    <name type="scientific">Romanomermis culicivorax</name>
    <name type="common">Nematode worm</name>
    <dbReference type="NCBI Taxonomy" id="13658"/>
    <lineage>
        <taxon>Eukaryota</taxon>
        <taxon>Metazoa</taxon>
        <taxon>Ecdysozoa</taxon>
        <taxon>Nematoda</taxon>
        <taxon>Enoplea</taxon>
        <taxon>Dorylaimia</taxon>
        <taxon>Mermithida</taxon>
        <taxon>Mermithoidea</taxon>
        <taxon>Mermithidae</taxon>
        <taxon>Romanomermis</taxon>
    </lineage>
</organism>
<evidence type="ECO:0000313" key="3">
    <source>
        <dbReference type="Proteomes" id="UP000887565"/>
    </source>
</evidence>
<feature type="coiled-coil region" evidence="1">
    <location>
        <begin position="236"/>
        <end position="295"/>
    </location>
</feature>
<evidence type="ECO:0000313" key="4">
    <source>
        <dbReference type="WBParaSite" id="nRc.2.0.1.t27563-RA"/>
    </source>
</evidence>
<proteinExistence type="predicted"/>
<dbReference type="AlphaFoldDB" id="A0A915JN86"/>
<keyword evidence="1" id="KW-0175">Coiled coil</keyword>
<protein>
    <submittedName>
        <fullName evidence="4">Uncharacterized protein</fullName>
    </submittedName>
</protein>
<evidence type="ECO:0000256" key="1">
    <source>
        <dbReference type="SAM" id="Coils"/>
    </source>
</evidence>
<dbReference type="WBParaSite" id="nRc.2.0.1.t27563-RA">
    <property type="protein sequence ID" value="nRc.2.0.1.t27563-RA"/>
    <property type="gene ID" value="nRc.2.0.1.g27563"/>
</dbReference>
<name>A0A915JN86_ROMCU</name>
<sequence>MPDRLGRVRKAAGLWIANMFKKPVENSQKSKEDFNVENALGFVASTSGSPMDDQQWDHEADTLALTQLSKVVSTMIKTPALYVTSDLAYYTNLENPIKSDFTRAVGSNDSRVKSRPNKYKMRIKHQLQYVAGFPEIQERHIGDKFRNKGAVVLELPKALKRDFSPCFAPNSEGGIGHNNTRFIGNDSSSKEEVDFLSQDVRVEMERLRKILNLKEGENKILRDSKEEEAKKHQETLRQNAAIIETLKKELAEIKQAHKNEWDALSSKNKFLEQEKDDLERKYNHEKCIRRKAESDIKEIIVSTKNDGAAPLTRGACNQILSGCTGGVSTKEFSQFPNKNEFFSPSQAIVTIENGKDNKRRKRTTTPNKAASKRFNTDGCGGDDVTFVRAPKKLTFAAADMSIQTETPPRVKRSFVLTQFLEESEDFQFMPVA</sequence>
<reference evidence="4" key="1">
    <citation type="submission" date="2022-11" db="UniProtKB">
        <authorList>
            <consortium name="WormBaseParasite"/>
        </authorList>
    </citation>
    <scope>IDENTIFICATION</scope>
</reference>
<dbReference type="Proteomes" id="UP000887565">
    <property type="component" value="Unplaced"/>
</dbReference>